<sequence length="29" mass="3478">MGKKICRKSWNRMKEKHMKDSVEKIGSQN</sequence>
<name>A0ABN5AMI1_9BACI</name>
<dbReference type="Proteomes" id="UP000196877">
    <property type="component" value="Chromosome"/>
</dbReference>
<organism evidence="2 3">
    <name type="scientific">Bacillus sonorensis</name>
    <dbReference type="NCBI Taxonomy" id="119858"/>
    <lineage>
        <taxon>Bacteria</taxon>
        <taxon>Bacillati</taxon>
        <taxon>Bacillota</taxon>
        <taxon>Bacilli</taxon>
        <taxon>Bacillales</taxon>
        <taxon>Bacillaceae</taxon>
        <taxon>Bacillus</taxon>
    </lineage>
</organism>
<evidence type="ECO:0000313" key="2">
    <source>
        <dbReference type="EMBL" id="ASB89347.1"/>
    </source>
</evidence>
<proteinExistence type="predicted"/>
<gene>
    <name evidence="2" type="ORF">S101395_02840</name>
</gene>
<accession>A0ABN5AMI1</accession>
<reference evidence="2 3" key="1">
    <citation type="submission" date="2017-06" db="EMBL/GenBank/DDBJ databases">
        <title>Genome sequence of Bacillus sonorensis strain SRCM101395.</title>
        <authorList>
            <person name="Cho S.H."/>
        </authorList>
    </citation>
    <scope>NUCLEOTIDE SEQUENCE [LARGE SCALE GENOMIC DNA]</scope>
    <source>
        <strain evidence="2 3">SRCM101395</strain>
    </source>
</reference>
<evidence type="ECO:0000313" key="3">
    <source>
        <dbReference type="Proteomes" id="UP000196877"/>
    </source>
</evidence>
<protein>
    <submittedName>
        <fullName evidence="2">Uncharacterized protein</fullName>
    </submittedName>
</protein>
<feature type="region of interest" description="Disordered" evidence="1">
    <location>
        <begin position="1"/>
        <end position="29"/>
    </location>
</feature>
<dbReference type="EMBL" id="CP021920">
    <property type="protein sequence ID" value="ASB89347.1"/>
    <property type="molecule type" value="Genomic_DNA"/>
</dbReference>
<feature type="compositionally biased region" description="Basic residues" evidence="1">
    <location>
        <begin position="1"/>
        <end position="16"/>
    </location>
</feature>
<evidence type="ECO:0000256" key="1">
    <source>
        <dbReference type="SAM" id="MobiDB-lite"/>
    </source>
</evidence>
<keyword evidence="3" id="KW-1185">Reference proteome</keyword>